<dbReference type="PANTHER" id="PTHR43069">
    <property type="entry name" value="FUMARYLACETOACETASE"/>
    <property type="match status" value="1"/>
</dbReference>
<feature type="binding site" evidence="13">
    <location>
        <position position="209"/>
    </location>
    <ligand>
        <name>Ca(2+)</name>
        <dbReference type="ChEBI" id="CHEBI:29108"/>
    </ligand>
</feature>
<reference evidence="16 17" key="1">
    <citation type="submission" date="2019-10" db="EMBL/GenBank/DDBJ databases">
        <title>Complete genome sequence of Variovorax paradoxus 5C-2.</title>
        <authorList>
            <person name="Gogoleva N.E."/>
            <person name="Balkin A.S."/>
        </authorList>
    </citation>
    <scope>NUCLEOTIDE SEQUENCE [LARGE SCALE GENOMIC DNA]</scope>
    <source>
        <strain evidence="16 17">5C-2</strain>
    </source>
</reference>
<evidence type="ECO:0000256" key="4">
    <source>
        <dbReference type="ARBA" id="ARBA00012094"/>
    </source>
</evidence>
<feature type="binding site" evidence="13">
    <location>
        <position position="137"/>
    </location>
    <ligand>
        <name>Ca(2+)</name>
        <dbReference type="ChEBI" id="CHEBI:29108"/>
    </ligand>
</feature>
<evidence type="ECO:0000313" key="16">
    <source>
        <dbReference type="EMBL" id="QFZ85103.1"/>
    </source>
</evidence>
<dbReference type="GO" id="GO:0006572">
    <property type="term" value="P:L-tyrosine catabolic process"/>
    <property type="evidence" value="ECO:0007669"/>
    <property type="project" value="UniProtKB-KW"/>
</dbReference>
<dbReference type="Gene3D" id="3.90.850.10">
    <property type="entry name" value="Fumarylacetoacetase-like, C-terminal domain"/>
    <property type="match status" value="1"/>
</dbReference>
<dbReference type="EMBL" id="CP045644">
    <property type="protein sequence ID" value="QFZ85103.1"/>
    <property type="molecule type" value="Genomic_DNA"/>
</dbReference>
<gene>
    <name evidence="16" type="primary">fahA</name>
    <name evidence="16" type="ORF">GFK26_21260</name>
</gene>
<organism evidence="16 17">
    <name type="scientific">Variovorax paradoxus</name>
    <dbReference type="NCBI Taxonomy" id="34073"/>
    <lineage>
        <taxon>Bacteria</taxon>
        <taxon>Pseudomonadati</taxon>
        <taxon>Pseudomonadota</taxon>
        <taxon>Betaproteobacteria</taxon>
        <taxon>Burkholderiales</taxon>
        <taxon>Comamonadaceae</taxon>
        <taxon>Variovorax</taxon>
    </lineage>
</organism>
<evidence type="ECO:0000256" key="7">
    <source>
        <dbReference type="ARBA" id="ARBA00022837"/>
    </source>
</evidence>
<dbReference type="GO" id="GO:0006559">
    <property type="term" value="P:L-phenylalanine catabolic process"/>
    <property type="evidence" value="ECO:0007669"/>
    <property type="project" value="UniProtKB-UniPathway"/>
</dbReference>
<feature type="binding site" evidence="13">
    <location>
        <position position="267"/>
    </location>
    <ligand>
        <name>Mg(2+)</name>
        <dbReference type="ChEBI" id="CHEBI:18420"/>
    </ligand>
</feature>
<dbReference type="SUPFAM" id="SSF63433">
    <property type="entry name" value="Fumarylacetoacetate hydrolase, FAH, N-terminal domain"/>
    <property type="match status" value="1"/>
</dbReference>
<dbReference type="Pfam" id="PF01557">
    <property type="entry name" value="FAA_hydrolase"/>
    <property type="match status" value="1"/>
</dbReference>
<dbReference type="UniPathway" id="UPA00139">
    <property type="reaction ID" value="UER00341"/>
</dbReference>
<dbReference type="PANTHER" id="PTHR43069:SF2">
    <property type="entry name" value="FUMARYLACETOACETASE"/>
    <property type="match status" value="1"/>
</dbReference>
<keyword evidence="9" id="KW-0828">Tyrosine catabolism</keyword>
<feature type="binding site" evidence="12">
    <location>
        <position position="370"/>
    </location>
    <ligand>
        <name>substrate</name>
    </ligand>
</feature>
<dbReference type="InterPro" id="IPR036462">
    <property type="entry name" value="Fumarylacetoacetase_N_sf"/>
</dbReference>
<evidence type="ECO:0000313" key="17">
    <source>
        <dbReference type="Proteomes" id="UP000326780"/>
    </source>
</evidence>
<dbReference type="Gene3D" id="2.30.30.230">
    <property type="entry name" value="Fumarylacetoacetase, N-terminal domain"/>
    <property type="match status" value="1"/>
</dbReference>
<dbReference type="SUPFAM" id="SSF56529">
    <property type="entry name" value="FAH"/>
    <property type="match status" value="1"/>
</dbReference>
<dbReference type="Proteomes" id="UP000326780">
    <property type="component" value="Chromosome"/>
</dbReference>
<evidence type="ECO:0000256" key="1">
    <source>
        <dbReference type="ARBA" id="ARBA00001913"/>
    </source>
</evidence>
<dbReference type="EC" id="3.7.1.2" evidence="4"/>
<protein>
    <recommendedName>
        <fullName evidence="4">fumarylacetoacetase</fullName>
        <ecNumber evidence="4">3.7.1.2</ecNumber>
    </recommendedName>
</protein>
<evidence type="ECO:0000256" key="10">
    <source>
        <dbReference type="ARBA" id="ARBA00023232"/>
    </source>
</evidence>
<evidence type="ECO:0000256" key="9">
    <source>
        <dbReference type="ARBA" id="ARBA00022878"/>
    </source>
</evidence>
<evidence type="ECO:0000256" key="2">
    <source>
        <dbReference type="ARBA" id="ARBA00001946"/>
    </source>
</evidence>
<feature type="binding site" evidence="13">
    <location>
        <position position="211"/>
    </location>
    <ligand>
        <name>Ca(2+)</name>
        <dbReference type="ChEBI" id="CHEBI:29108"/>
    </ligand>
</feature>
<accession>A0A5Q0M6F6</accession>
<dbReference type="GO" id="GO:0004334">
    <property type="term" value="F:fumarylacetoacetase activity"/>
    <property type="evidence" value="ECO:0007669"/>
    <property type="project" value="UniProtKB-EC"/>
</dbReference>
<dbReference type="InterPro" id="IPR011234">
    <property type="entry name" value="Fumarylacetoacetase-like_C"/>
</dbReference>
<name>A0A5Q0M6F6_VARPD</name>
<dbReference type="NCBIfam" id="TIGR01266">
    <property type="entry name" value="fum_ac_acetase"/>
    <property type="match status" value="1"/>
</dbReference>
<dbReference type="Pfam" id="PF09298">
    <property type="entry name" value="FAA_hydrolase_N"/>
    <property type="match status" value="1"/>
</dbReference>
<dbReference type="GO" id="GO:0046872">
    <property type="term" value="F:metal ion binding"/>
    <property type="evidence" value="ECO:0007669"/>
    <property type="project" value="UniProtKB-KW"/>
</dbReference>
<dbReference type="InterPro" id="IPR005959">
    <property type="entry name" value="Fumarylacetoacetase"/>
</dbReference>
<keyword evidence="6 16" id="KW-0378">Hydrolase</keyword>
<proteinExistence type="predicted"/>
<comment type="cofactor">
    <cofactor evidence="1 13">
        <name>Ca(2+)</name>
        <dbReference type="ChEBI" id="CHEBI:29108"/>
    </cofactor>
</comment>
<dbReference type="InterPro" id="IPR015377">
    <property type="entry name" value="Fumarylacetoacetase_N"/>
</dbReference>
<feature type="binding site" evidence="12">
    <location>
        <position position="250"/>
    </location>
    <ligand>
        <name>substrate</name>
    </ligand>
</feature>
<evidence type="ECO:0000256" key="5">
    <source>
        <dbReference type="ARBA" id="ARBA00022723"/>
    </source>
</evidence>
<evidence type="ECO:0000259" key="14">
    <source>
        <dbReference type="Pfam" id="PF01557"/>
    </source>
</evidence>
<dbReference type="InterPro" id="IPR036663">
    <property type="entry name" value="Fumarylacetoacetase_C_sf"/>
</dbReference>
<feature type="binding site" evidence="13">
    <location>
        <position position="243"/>
    </location>
    <ligand>
        <name>Ca(2+)</name>
        <dbReference type="ChEBI" id="CHEBI:29108"/>
    </ligand>
</feature>
<evidence type="ECO:0000256" key="12">
    <source>
        <dbReference type="PIRSR" id="PIRSR605959-2"/>
    </source>
</evidence>
<dbReference type="GO" id="GO:1902000">
    <property type="term" value="P:homogentisate catabolic process"/>
    <property type="evidence" value="ECO:0007669"/>
    <property type="project" value="TreeGrafter"/>
</dbReference>
<keyword evidence="7 13" id="KW-0106">Calcium</keyword>
<comment type="pathway">
    <text evidence="3">Amino-acid degradation; L-phenylalanine degradation; acetoacetate and fumarate from L-phenylalanine: step 6/6.</text>
</comment>
<evidence type="ECO:0000256" key="11">
    <source>
        <dbReference type="PIRSR" id="PIRSR605959-1"/>
    </source>
</evidence>
<keyword evidence="10" id="KW-0585">Phenylalanine catabolism</keyword>
<feature type="active site" description="Proton acceptor" evidence="11">
    <location>
        <position position="144"/>
    </location>
</feature>
<evidence type="ECO:0000256" key="6">
    <source>
        <dbReference type="ARBA" id="ARBA00022801"/>
    </source>
</evidence>
<comment type="cofactor">
    <cofactor evidence="2 13">
        <name>Mg(2+)</name>
        <dbReference type="ChEBI" id="CHEBI:18420"/>
    </cofactor>
</comment>
<keyword evidence="8 13" id="KW-0460">Magnesium</keyword>
<evidence type="ECO:0000259" key="15">
    <source>
        <dbReference type="Pfam" id="PF09298"/>
    </source>
</evidence>
<dbReference type="RefSeq" id="WP_153283721.1">
    <property type="nucleotide sequence ID" value="NZ_CP045644.1"/>
</dbReference>
<evidence type="ECO:0000256" key="8">
    <source>
        <dbReference type="ARBA" id="ARBA00022842"/>
    </source>
</evidence>
<feature type="domain" description="Fumarylacetoacetase-like C-terminal" evidence="14">
    <location>
        <begin position="137"/>
        <end position="433"/>
    </location>
</feature>
<dbReference type="AlphaFoldDB" id="A0A5Q0M6F6"/>
<feature type="binding site" evidence="12">
    <location>
        <position position="139"/>
    </location>
    <ligand>
        <name>substrate</name>
    </ligand>
</feature>
<evidence type="ECO:0000256" key="13">
    <source>
        <dbReference type="PIRSR" id="PIRSR605959-3"/>
    </source>
</evidence>
<feature type="binding site" evidence="13">
    <location>
        <position position="243"/>
    </location>
    <ligand>
        <name>Mg(2+)</name>
        <dbReference type="ChEBI" id="CHEBI:18420"/>
    </ligand>
</feature>
<feature type="binding site" evidence="13">
    <location>
        <position position="263"/>
    </location>
    <ligand>
        <name>Mg(2+)</name>
        <dbReference type="ChEBI" id="CHEBI:18420"/>
    </ligand>
</feature>
<keyword evidence="5 13" id="KW-0479">Metal-binding</keyword>
<feature type="domain" description="Fumarylacetoacetase N-terminal" evidence="15">
    <location>
        <begin position="29"/>
        <end position="129"/>
    </location>
</feature>
<evidence type="ECO:0000256" key="3">
    <source>
        <dbReference type="ARBA" id="ARBA00004782"/>
    </source>
</evidence>
<sequence length="437" mass="46882">MIALNRTHDAGTRSWVASANAPGTDFPIQNLPFGVFRRHGASDLPRCGVAIGERIVDVARAADAFTASAREAAMACGESTLNRLMALPQDAVSALRLQLFDLLAEGTASHRQLVEDALVPMGYADLLMPVKISGYTDFFASIHHATNAGRLFRPDQPLLPNYKHVPVGYNGRAASVQLGEAPVYRPRGQLRKNGTEAPAFLPCEKLDYEVELGLFIGQGSQQARPIAVDEAWNHIFGVCLLNDWSARDVQAWEAQPLGPFLAKSFATSISPWVVTAEALAPFHVPAARRLDGDPSPLPHLQGEEDQAGGAVHIVIDAHLASQRMRANGQPATRLSRSDSATLYWTPGQMIAHHTSNGSFLQNGDLLGSGTISGADDSALGSLLEISRGGSRAFELPSGEKRSFLEDGDELTLSAFCERPGFARIGLGVCRSTVLPAY</sequence>
<feature type="binding site" evidence="12">
    <location>
        <position position="153"/>
    </location>
    <ligand>
        <name>substrate</name>
    </ligand>
</feature>